<dbReference type="InterPro" id="IPR040483">
    <property type="entry name" value="PatG_dom"/>
</dbReference>
<dbReference type="PATRIC" id="fig|43658.6.peg.4839"/>
<accession>A0A0L0EU82</accession>
<gene>
    <name evidence="2" type="ORF">AC626_07915</name>
</gene>
<reference evidence="3" key="1">
    <citation type="submission" date="2015-07" db="EMBL/GenBank/DDBJ databases">
        <title>Draft genome sequence of a Pseudoalteromonas rubra strain, OCN096, isolated from Kaneohe Bay, Oahu, Hawaii.</title>
        <authorList>
            <person name="Beurmann S."/>
            <person name="Ushijima B."/>
            <person name="Belcaid M."/>
            <person name="Callahan S.M."/>
            <person name="Aeby G.S."/>
        </authorList>
    </citation>
    <scope>NUCLEOTIDE SEQUENCE [LARGE SCALE GENOMIC DNA]</scope>
    <source>
        <strain evidence="3">OCN096</strain>
    </source>
</reference>
<dbReference type="EMBL" id="LFZX01000043">
    <property type="protein sequence ID" value="KNC67940.1"/>
    <property type="molecule type" value="Genomic_DNA"/>
</dbReference>
<organism evidence="2 3">
    <name type="scientific">Pseudoalteromonas rubra</name>
    <dbReference type="NCBI Taxonomy" id="43658"/>
    <lineage>
        <taxon>Bacteria</taxon>
        <taxon>Pseudomonadati</taxon>
        <taxon>Pseudomonadota</taxon>
        <taxon>Gammaproteobacteria</taxon>
        <taxon>Alteromonadales</taxon>
        <taxon>Pseudoalteromonadaceae</taxon>
        <taxon>Pseudoalteromonas</taxon>
    </lineage>
</organism>
<sequence>MNTPTNHLAPVQRIAEYDSGELVYAIGKIQPSFPTLNLEKQYEAAAQSIKANPDDFHTVFNYQVKTDNQPQLTYRPFLYLAQQATWVLTINLVDTYVLIPDTPTQLDALINTTSQTQTAYIVNGQMTGIDVPYYGDGTALPMVCVKHLINSADITAPTLTDGQHANSQLPLPALKPNVGLSAKDRASNYFLSHFYQIVVTNERTLLLKDVQAIHVQPSNAEPVRQSFEFILTNSERMRYACSIDVTNQYPFVSSRLSPFAKSN</sequence>
<feature type="domain" description="PatG" evidence="1">
    <location>
        <begin position="23"/>
        <end position="118"/>
    </location>
</feature>
<proteinExistence type="predicted"/>
<evidence type="ECO:0000259" key="1">
    <source>
        <dbReference type="Pfam" id="PF18047"/>
    </source>
</evidence>
<protein>
    <recommendedName>
        <fullName evidence="1">PatG domain-containing protein</fullName>
    </recommendedName>
</protein>
<dbReference type="Pfam" id="PF18047">
    <property type="entry name" value="PatG_D"/>
    <property type="match status" value="1"/>
</dbReference>
<name>A0A0L0EU82_9GAMM</name>
<evidence type="ECO:0000313" key="3">
    <source>
        <dbReference type="Proteomes" id="UP000036850"/>
    </source>
</evidence>
<dbReference type="AlphaFoldDB" id="A0A0L0EU82"/>
<comment type="caution">
    <text evidence="2">The sequence shown here is derived from an EMBL/GenBank/DDBJ whole genome shotgun (WGS) entry which is preliminary data.</text>
</comment>
<dbReference type="OrthoDB" id="6292056at2"/>
<evidence type="ECO:0000313" key="2">
    <source>
        <dbReference type="EMBL" id="KNC67940.1"/>
    </source>
</evidence>
<dbReference type="Proteomes" id="UP000036850">
    <property type="component" value="Unassembled WGS sequence"/>
</dbReference>